<dbReference type="SUPFAM" id="SSF56784">
    <property type="entry name" value="HAD-like"/>
    <property type="match status" value="1"/>
</dbReference>
<dbReference type="Gene3D" id="1.10.150.240">
    <property type="entry name" value="Putative phosphatase, domain 2"/>
    <property type="match status" value="1"/>
</dbReference>
<dbReference type="GO" id="GO:0016787">
    <property type="term" value="F:hydrolase activity"/>
    <property type="evidence" value="ECO:0007669"/>
    <property type="project" value="UniProtKB-KW"/>
</dbReference>
<evidence type="ECO:0000313" key="2">
    <source>
        <dbReference type="Proteomes" id="UP001267426"/>
    </source>
</evidence>
<sequence length="226" mass="23496">MPVLLFDIDGTLLQSNGVGRRCIESALERVVGGTLDTSDVSFSGKTDPQIFRQILTAAREAGLDVSDLDDAHGAFGDVYRNLMRECLPTAHVEALPGAVDLVRRLAANGVPLGLLTGNLRELAYAKVGRIGLGEAEFPFGAFGSDAEDRNALPAVAVERAGRALGREVDPAEVVIIGDTPLDIACARAGGCVAVAVATGRYGMDELGGADVVLDSLESFSLEALSA</sequence>
<accession>A0ABU3BMM5</accession>
<dbReference type="InterPro" id="IPR036412">
    <property type="entry name" value="HAD-like_sf"/>
</dbReference>
<proteinExistence type="predicted"/>
<dbReference type="Proteomes" id="UP001267426">
    <property type="component" value="Unassembled WGS sequence"/>
</dbReference>
<comment type="caution">
    <text evidence="1">The sequence shown here is derived from an EMBL/GenBank/DDBJ whole genome shotgun (WGS) entry which is preliminary data.</text>
</comment>
<dbReference type="EMBL" id="JAVRHT010000002">
    <property type="protein sequence ID" value="MDT0630526.1"/>
    <property type="molecule type" value="Genomic_DNA"/>
</dbReference>
<gene>
    <name evidence="1" type="ORF">RM540_02095</name>
</gene>
<keyword evidence="2" id="KW-1185">Reference proteome</keyword>
<dbReference type="PANTHER" id="PTHR43885">
    <property type="entry name" value="HALOACID DEHALOGENASE-LIKE HYDROLASE"/>
    <property type="match status" value="1"/>
</dbReference>
<organism evidence="1 2">
    <name type="scientific">Rubrivirga litoralis</name>
    <dbReference type="NCBI Taxonomy" id="3075598"/>
    <lineage>
        <taxon>Bacteria</taxon>
        <taxon>Pseudomonadati</taxon>
        <taxon>Rhodothermota</taxon>
        <taxon>Rhodothermia</taxon>
        <taxon>Rhodothermales</taxon>
        <taxon>Rubricoccaceae</taxon>
        <taxon>Rubrivirga</taxon>
    </lineage>
</organism>
<dbReference type="RefSeq" id="WP_311661688.1">
    <property type="nucleotide sequence ID" value="NZ_JAVRHT010000002.1"/>
</dbReference>
<dbReference type="InterPro" id="IPR023214">
    <property type="entry name" value="HAD_sf"/>
</dbReference>
<dbReference type="PANTHER" id="PTHR43885:SF1">
    <property type="entry name" value="SUPERFAMILY HYDROLASE, PUTATIVE (AFU_ORTHOLOGUE AFUA_4G13290)-RELATED"/>
    <property type="match status" value="1"/>
</dbReference>
<dbReference type="InterPro" id="IPR023198">
    <property type="entry name" value="PGP-like_dom2"/>
</dbReference>
<keyword evidence="1" id="KW-0378">Hydrolase</keyword>
<protein>
    <submittedName>
        <fullName evidence="1">HAD family hydrolase</fullName>
    </submittedName>
</protein>
<reference evidence="1 2" key="1">
    <citation type="submission" date="2023-09" db="EMBL/GenBank/DDBJ databases">
        <authorList>
            <person name="Rey-Velasco X."/>
        </authorList>
    </citation>
    <scope>NUCLEOTIDE SEQUENCE [LARGE SCALE GENOMIC DNA]</scope>
    <source>
        <strain evidence="1 2">F394</strain>
    </source>
</reference>
<name>A0ABU3BMM5_9BACT</name>
<evidence type="ECO:0000313" key="1">
    <source>
        <dbReference type="EMBL" id="MDT0630526.1"/>
    </source>
</evidence>
<dbReference type="Gene3D" id="3.40.50.1000">
    <property type="entry name" value="HAD superfamily/HAD-like"/>
    <property type="match status" value="1"/>
</dbReference>
<dbReference type="Pfam" id="PF00702">
    <property type="entry name" value="Hydrolase"/>
    <property type="match status" value="1"/>
</dbReference>